<evidence type="ECO:0000256" key="2">
    <source>
        <dbReference type="ARBA" id="ARBA00009023"/>
    </source>
</evidence>
<keyword evidence="4" id="KW-0732">Signal</keyword>
<comment type="similarity">
    <text evidence="2">Belongs to the bacterial solute-binding protein 7 family.</text>
</comment>
<dbReference type="EMBL" id="JABCSC020000002">
    <property type="protein sequence ID" value="NSL55160.1"/>
    <property type="molecule type" value="Genomic_DNA"/>
</dbReference>
<dbReference type="CDD" id="cd13603">
    <property type="entry name" value="PBP2_TRAP_Siap_TeaA_like"/>
    <property type="match status" value="1"/>
</dbReference>
<keyword evidence="6" id="KW-1185">Reference proteome</keyword>
<evidence type="ECO:0000256" key="4">
    <source>
        <dbReference type="ARBA" id="ARBA00022729"/>
    </source>
</evidence>
<dbReference type="Gene3D" id="3.40.190.170">
    <property type="entry name" value="Bacterial extracellular solute-binding protein, family 7"/>
    <property type="match status" value="1"/>
</dbReference>
<evidence type="ECO:0000256" key="1">
    <source>
        <dbReference type="ARBA" id="ARBA00004196"/>
    </source>
</evidence>
<proteinExistence type="inferred from homology"/>
<dbReference type="InterPro" id="IPR038404">
    <property type="entry name" value="TRAP_DctP_sf"/>
</dbReference>
<name>A0ABX2IEQ5_9RHOO</name>
<dbReference type="Proteomes" id="UP000778523">
    <property type="component" value="Unassembled WGS sequence"/>
</dbReference>
<dbReference type="PANTHER" id="PTHR33376">
    <property type="match status" value="1"/>
</dbReference>
<dbReference type="InterPro" id="IPR004682">
    <property type="entry name" value="TRAP_DctP"/>
</dbReference>
<evidence type="ECO:0000313" key="6">
    <source>
        <dbReference type="Proteomes" id="UP000778523"/>
    </source>
</evidence>
<dbReference type="RefSeq" id="WP_170021617.1">
    <property type="nucleotide sequence ID" value="NZ_JABCSC020000002.1"/>
</dbReference>
<dbReference type="Pfam" id="PF03480">
    <property type="entry name" value="DctP"/>
    <property type="match status" value="1"/>
</dbReference>
<gene>
    <name evidence="5" type="ORF">HJ583_009010</name>
</gene>
<organism evidence="5 6">
    <name type="scientific">Uliginosibacterium aquaticum</name>
    <dbReference type="NCBI Taxonomy" id="2731212"/>
    <lineage>
        <taxon>Bacteria</taxon>
        <taxon>Pseudomonadati</taxon>
        <taxon>Pseudomonadota</taxon>
        <taxon>Betaproteobacteria</taxon>
        <taxon>Rhodocyclales</taxon>
        <taxon>Zoogloeaceae</taxon>
        <taxon>Uliginosibacterium</taxon>
    </lineage>
</organism>
<sequence length="317" mass="34946">MSTGFKTLLLAHHTGDTSAAGRAIADFSGRVAQRSGGLLNIADMPGSTLGNIPALLRLVMDGKADMAFAPFDRLCELIPKFGFVGMPFVFDDLAHADRVLNGPFADWALPDLLQRGLHSLSSWEWGRRQISNRVRPLQQPADLAGLRIRVPPIAINLDAIQALGAMPVVVEFARLIPALRQGMVDGQENPVAIIHGYRLYEQQRYLSLLDYSYGGMLHIINRRSFEALSAEHQKILAEESRQAGQAMRLALRTEELSQIEALRTAGMRIERPDPQPFRIALQPARERLIERFGAARGGSFLAMVEHLRAGPATEDAV</sequence>
<comment type="subcellular location">
    <subcellularLocation>
        <location evidence="1">Cell envelope</location>
    </subcellularLocation>
</comment>
<dbReference type="NCBIfam" id="TIGR00787">
    <property type="entry name" value="dctP"/>
    <property type="match status" value="1"/>
</dbReference>
<dbReference type="InterPro" id="IPR018389">
    <property type="entry name" value="DctP_fam"/>
</dbReference>
<comment type="caution">
    <text evidence="5">The sequence shown here is derived from an EMBL/GenBank/DDBJ whole genome shotgun (WGS) entry which is preliminary data.</text>
</comment>
<protein>
    <submittedName>
        <fullName evidence="5">TRAP transporter substrate-binding protein</fullName>
    </submittedName>
</protein>
<keyword evidence="3" id="KW-0813">Transport</keyword>
<dbReference type="NCBIfam" id="NF037995">
    <property type="entry name" value="TRAP_S1"/>
    <property type="match status" value="1"/>
</dbReference>
<accession>A0ABX2IEQ5</accession>
<reference evidence="5 6" key="1">
    <citation type="submission" date="2020-06" db="EMBL/GenBank/DDBJ databases">
        <title>Draft genome of Uliginosibacterium sp. IMCC34675.</title>
        <authorList>
            <person name="Song J."/>
        </authorList>
    </citation>
    <scope>NUCLEOTIDE SEQUENCE [LARGE SCALE GENOMIC DNA]</scope>
    <source>
        <strain evidence="5 6">IMCC34675</strain>
    </source>
</reference>
<evidence type="ECO:0000256" key="3">
    <source>
        <dbReference type="ARBA" id="ARBA00022448"/>
    </source>
</evidence>
<dbReference type="PANTHER" id="PTHR33376:SF4">
    <property type="entry name" value="SIALIC ACID-BINDING PERIPLASMIC PROTEIN SIAP"/>
    <property type="match status" value="1"/>
</dbReference>
<evidence type="ECO:0000313" key="5">
    <source>
        <dbReference type="EMBL" id="NSL55160.1"/>
    </source>
</evidence>